<organism evidence="1 2">
    <name type="scientific">Punica granatum</name>
    <name type="common">Pomegranate</name>
    <dbReference type="NCBI Taxonomy" id="22663"/>
    <lineage>
        <taxon>Eukaryota</taxon>
        <taxon>Viridiplantae</taxon>
        <taxon>Streptophyta</taxon>
        <taxon>Embryophyta</taxon>
        <taxon>Tracheophyta</taxon>
        <taxon>Spermatophyta</taxon>
        <taxon>Magnoliopsida</taxon>
        <taxon>eudicotyledons</taxon>
        <taxon>Gunneridae</taxon>
        <taxon>Pentapetalae</taxon>
        <taxon>rosids</taxon>
        <taxon>malvids</taxon>
        <taxon>Myrtales</taxon>
        <taxon>Lythraceae</taxon>
        <taxon>Punica</taxon>
    </lineage>
</organism>
<reference evidence="1 2" key="1">
    <citation type="submission" date="2017-11" db="EMBL/GenBank/DDBJ databases">
        <title>De-novo sequencing of pomegranate (Punica granatum L.) genome.</title>
        <authorList>
            <person name="Akparov Z."/>
            <person name="Amiraslanov A."/>
            <person name="Hajiyeva S."/>
            <person name="Abbasov M."/>
            <person name="Kaur K."/>
            <person name="Hamwieh A."/>
            <person name="Solovyev V."/>
            <person name="Salamov A."/>
            <person name="Braich B."/>
            <person name="Kosarev P."/>
            <person name="Mahmoud A."/>
            <person name="Hajiyev E."/>
            <person name="Babayeva S."/>
            <person name="Izzatullayeva V."/>
            <person name="Mammadov A."/>
            <person name="Mammadov A."/>
            <person name="Sharifova S."/>
            <person name="Ojaghi J."/>
            <person name="Eynullazada K."/>
            <person name="Bayramov B."/>
            <person name="Abdulazimova A."/>
            <person name="Shahmuradov I."/>
        </authorList>
    </citation>
    <scope>NUCLEOTIDE SEQUENCE [LARGE SCALE GENOMIC DNA]</scope>
    <source>
        <strain evidence="2">cv. AG2017</strain>
        <tissue evidence="1">Leaf</tissue>
    </source>
</reference>
<protein>
    <submittedName>
        <fullName evidence="1">Uncharacterized protein</fullName>
    </submittedName>
</protein>
<evidence type="ECO:0000313" key="1">
    <source>
        <dbReference type="EMBL" id="PKI34934.1"/>
    </source>
</evidence>
<dbReference type="GeneID" id="116193994"/>
<dbReference type="STRING" id="22663.A0A2I0HTA5"/>
<dbReference type="GO" id="GO:0032544">
    <property type="term" value="P:plastid translation"/>
    <property type="evidence" value="ECO:0007669"/>
    <property type="project" value="TreeGrafter"/>
</dbReference>
<evidence type="ECO:0000313" key="2">
    <source>
        <dbReference type="Proteomes" id="UP000233551"/>
    </source>
</evidence>
<proteinExistence type="predicted"/>
<sequence length="147" mass="16057">MAVVVSPSFLQLRSTSLSSIPSSSPSSSSSSISIAASTVSKLNGRPIRFHSVSADGLSIDLPFVTPRRVLLTPLAKAAGTDEVILVDSVDSLSDSNEDEILAAGKGLLDAKLQRKLEQKMRMKLTKKARLRRKKLVRRRRMRKKKGQ</sequence>
<dbReference type="InterPro" id="IPR040307">
    <property type="entry name" value="Ribosomal_cL37"/>
</dbReference>
<dbReference type="PANTHER" id="PTHR34678">
    <property type="entry name" value="50S RIBOSOMAL PROTEIN 5, CHLOROPLASTIC"/>
    <property type="match status" value="1"/>
</dbReference>
<name>A0A2I0HTA5_PUNGR</name>
<dbReference type="Proteomes" id="UP000233551">
    <property type="component" value="Unassembled WGS sequence"/>
</dbReference>
<accession>A0A2I0HTA5</accession>
<dbReference type="PANTHER" id="PTHR34678:SF4">
    <property type="entry name" value="50S RIBOSOMAL PROTEIN 5, CHLOROPLASTIC"/>
    <property type="match status" value="1"/>
</dbReference>
<dbReference type="AlphaFoldDB" id="A0A2I0HTA5"/>
<gene>
    <name evidence="1" type="ORF">CRG98_044640</name>
</gene>
<keyword evidence="2" id="KW-1185">Reference proteome</keyword>
<dbReference type="EMBL" id="PGOL01005540">
    <property type="protein sequence ID" value="PKI34934.1"/>
    <property type="molecule type" value="Genomic_DNA"/>
</dbReference>
<comment type="caution">
    <text evidence="1">The sequence shown here is derived from an EMBL/GenBank/DDBJ whole genome shotgun (WGS) entry which is preliminary data.</text>
</comment>
<dbReference type="GO" id="GO:0009535">
    <property type="term" value="C:chloroplast thylakoid membrane"/>
    <property type="evidence" value="ECO:0007669"/>
    <property type="project" value="TreeGrafter"/>
</dbReference>